<protein>
    <recommendedName>
        <fullName evidence="3">Methyl-accepting chemotaxis protein</fullName>
    </recommendedName>
</protein>
<dbReference type="KEGG" id="cbx:Cenrod_1782"/>
<keyword evidence="2" id="KW-1185">Reference proteome</keyword>
<evidence type="ECO:0008006" key="3">
    <source>
        <dbReference type="Google" id="ProtNLM"/>
    </source>
</evidence>
<dbReference type="EMBL" id="CP004885">
    <property type="protein sequence ID" value="AGX87866.1"/>
    <property type="molecule type" value="Genomic_DNA"/>
</dbReference>
<evidence type="ECO:0000313" key="2">
    <source>
        <dbReference type="Proteomes" id="UP000017184"/>
    </source>
</evidence>
<dbReference type="RefSeq" id="WP_022774188.1">
    <property type="nucleotide sequence ID" value="NC_022576.1"/>
</dbReference>
<dbReference type="Proteomes" id="UP000017184">
    <property type="component" value="Chromosome"/>
</dbReference>
<dbReference type="HOGENOM" id="CLU_1303059_0_0_4"/>
<dbReference type="STRING" id="946483.Cenrod_1782"/>
<name>U5N8L3_9BURK</name>
<sequence length="211" mass="23685">MTEPTPEAREVAAQTLVGLSAQVLPVWTRHLDVLCRHSEGAVAEMLSAFSDIGPHLDMTTRQSQQITEALAQGDGGITQLARACDAVFDPVLGECTPQVAEAIDRAKEMIHRCVDSLEAMAKPFERETQLVIQQVDRMYRGFQYQDRLNQMVAILRTDVERLRKAIEDADTSLGPEQWLERLQSSYVMVEQFHHAGESHQNNGGEEETTFF</sequence>
<proteinExistence type="predicted"/>
<accession>U5N8L3</accession>
<dbReference type="OrthoDB" id="3288815at2"/>
<dbReference type="AlphaFoldDB" id="U5N8L3"/>
<evidence type="ECO:0000313" key="1">
    <source>
        <dbReference type="EMBL" id="AGX87866.1"/>
    </source>
</evidence>
<gene>
    <name evidence="1" type="ORF">Cenrod_1782</name>
</gene>
<organism evidence="1 2">
    <name type="scientific">Candidatus Symbiobacter mobilis CR</name>
    <dbReference type="NCBI Taxonomy" id="946483"/>
    <lineage>
        <taxon>Bacteria</taxon>
        <taxon>Pseudomonadati</taxon>
        <taxon>Pseudomonadota</taxon>
        <taxon>Betaproteobacteria</taxon>
        <taxon>Burkholderiales</taxon>
        <taxon>Comamonadaceae</taxon>
    </lineage>
</organism>
<reference evidence="1 2" key="1">
    <citation type="journal article" date="2013" name="Genome Biol.">
        <title>Genomic analysis reveals key aspects of prokaryotic symbiosis in the phototrophic consortium "Chlorochromatium aggregatum".</title>
        <authorList>
            <person name="Liu Z."/>
            <person name="Muller J."/>
            <person name="Li T."/>
            <person name="Alvey R.M."/>
            <person name="Vogl K."/>
            <person name="Frigaard N.U."/>
            <person name="Rockwell N.C."/>
            <person name="Boyd E.S."/>
            <person name="Tomsho L.P."/>
            <person name="Schuster S.C."/>
            <person name="Henke P."/>
            <person name="Rohde M."/>
            <person name="Overmann J."/>
            <person name="Bryant D.A."/>
        </authorList>
    </citation>
    <scope>NUCLEOTIDE SEQUENCE [LARGE SCALE GENOMIC DNA]</scope>
    <source>
        <strain evidence="1">CR</strain>
    </source>
</reference>